<dbReference type="InterPro" id="IPR017896">
    <property type="entry name" value="4Fe4S_Fe-S-bd"/>
</dbReference>
<dbReference type="PANTHER" id="PTHR43196">
    <property type="entry name" value="SULFATE ADENYLYLTRANSFERASE SUBUNIT 2"/>
    <property type="match status" value="1"/>
</dbReference>
<evidence type="ECO:0000259" key="5">
    <source>
        <dbReference type="PROSITE" id="PS51379"/>
    </source>
</evidence>
<dbReference type="GO" id="GO:0046872">
    <property type="term" value="F:metal ion binding"/>
    <property type="evidence" value="ECO:0007669"/>
    <property type="project" value="UniProtKB-KW"/>
</dbReference>
<organism evidence="6 7">
    <name type="scientific">Bacteroides clarus</name>
    <dbReference type="NCBI Taxonomy" id="626929"/>
    <lineage>
        <taxon>Bacteria</taxon>
        <taxon>Pseudomonadati</taxon>
        <taxon>Bacteroidota</taxon>
        <taxon>Bacteroidia</taxon>
        <taxon>Bacteroidales</taxon>
        <taxon>Bacteroidaceae</taxon>
        <taxon>Bacteroides</taxon>
    </lineage>
</organism>
<dbReference type="InterPro" id="IPR050128">
    <property type="entry name" value="Sulfate_adenylyltrnsfr_sub2"/>
</dbReference>
<evidence type="ECO:0000256" key="3">
    <source>
        <dbReference type="ARBA" id="ARBA00023014"/>
    </source>
</evidence>
<dbReference type="Proteomes" id="UP000195386">
    <property type="component" value="Unassembled WGS sequence"/>
</dbReference>
<comment type="caution">
    <text evidence="6">The sequence shown here is derived from an EMBL/GenBank/DDBJ whole genome shotgun (WGS) entry which is preliminary data.</text>
</comment>
<keyword evidence="2" id="KW-0408">Iron</keyword>
<dbReference type="AlphaFoldDB" id="A0A1Y3YSC3"/>
<dbReference type="PROSITE" id="PS51379">
    <property type="entry name" value="4FE4S_FER_2"/>
    <property type="match status" value="1"/>
</dbReference>
<dbReference type="InterPro" id="IPR014729">
    <property type="entry name" value="Rossmann-like_a/b/a_fold"/>
</dbReference>
<evidence type="ECO:0000313" key="6">
    <source>
        <dbReference type="EMBL" id="OUO00766.1"/>
    </source>
</evidence>
<dbReference type="PROSITE" id="PS00198">
    <property type="entry name" value="4FE4S_FER_1"/>
    <property type="match status" value="1"/>
</dbReference>
<dbReference type="Pfam" id="PF01507">
    <property type="entry name" value="PAPS_reduct"/>
    <property type="match status" value="1"/>
</dbReference>
<gene>
    <name evidence="6" type="ORF">B5F97_11095</name>
</gene>
<dbReference type="RefSeq" id="WP_087426297.1">
    <property type="nucleotide sequence ID" value="NZ_NFII01000009.1"/>
</dbReference>
<feature type="coiled-coil region" evidence="4">
    <location>
        <begin position="790"/>
        <end position="817"/>
    </location>
</feature>
<dbReference type="InterPro" id="IPR017900">
    <property type="entry name" value="4Fe4S_Fe_S_CS"/>
</dbReference>
<dbReference type="EMBL" id="NFII01000009">
    <property type="protein sequence ID" value="OUO00766.1"/>
    <property type="molecule type" value="Genomic_DNA"/>
</dbReference>
<evidence type="ECO:0000313" key="7">
    <source>
        <dbReference type="Proteomes" id="UP000195386"/>
    </source>
</evidence>
<dbReference type="InterPro" id="IPR002500">
    <property type="entry name" value="PAPS_reduct_dom"/>
</dbReference>
<dbReference type="PANTHER" id="PTHR43196:SF2">
    <property type="entry name" value="PHOSPHOADENOSINE PHOSPHOSULFATE REDUCTASE"/>
    <property type="match status" value="1"/>
</dbReference>
<proteinExistence type="predicted"/>
<dbReference type="SUPFAM" id="SSF54862">
    <property type="entry name" value="4Fe-4S ferredoxins"/>
    <property type="match status" value="1"/>
</dbReference>
<sequence>MFKVIWDKENNGVRLTMAPPFGEALNVCPRPVFWEELDFLGLDQIGWRYPHCEEPLLWACDRRYFYKGEFVLETIGGNLFDSPRVNSIIANIALEPTNLTLLSEVNEDSLFLIEHEAMEFIDQVFDSHVAKKKSNPNIEYEQLTIKLNEKSHQRHAVVLEDCGSFDIMPEDEVEKQGKRKIYNSKIESVIVSFSGGKDSQVVLDLVSRVIPPDRYYVIYSDTGYELPTSLSLYDEIRDKYQAVYPSLQFLTAKNHQPVLYYWDELDTPSKIHRWCCAVMKTAPLYRLLKEISGKGRQPNVIAFEGVRAEESSARATYARIGKGVKHSNVVNVRPIFDWSVTEVWLYILTHNLPINKAYRKGLNRVGCVICPLSSELGDCLDHKFFPQTAKPFIEKLRENAKKTGIKGIDTYLKERKWKVRAGGNRHTSSTDIEYQITDNDLFAIITNSKEDFFQWIKILGKSSIKEISKSLYEISLKFRDKVYAFSVELIDNKLQILVKNCGQDIVFVSLLKRVLNKTAYCVHCEVCEVECPSGALSVVPCVSVDASKCIHCHKCLTFKDNGCVAANSIKQTSNIAKSNNDMNIYSIKKFNTFGFRNGWVQAYYKSPNTFLNKEAKEILNEKKQLPIFSNWMMSAGLISAKDKTPTYLSVAISGAYHQYPSFFWQIVWVNLCNDNELCSWYSSKVDYEHDYSREDLSALMANSFSFIPDSTRDNALKSLLNTFKESPLGAVLGVGNVIKAGNKTSVRRITNNDLALATVAYSLYRYAEKKGCYSLTVSEFYNQAQTEGIVRQFGIEREDFEAILRSLEQEQNQVLRAELKMGLDNIILREDLTSEDIIKFMLK</sequence>
<name>A0A1Y3YSC3_9BACE</name>
<keyword evidence="4" id="KW-0175">Coiled coil</keyword>
<accession>A0A1Y3YSC3</accession>
<dbReference type="GO" id="GO:0003824">
    <property type="term" value="F:catalytic activity"/>
    <property type="evidence" value="ECO:0007669"/>
    <property type="project" value="InterPro"/>
</dbReference>
<keyword evidence="1" id="KW-0479">Metal-binding</keyword>
<evidence type="ECO:0000256" key="4">
    <source>
        <dbReference type="SAM" id="Coils"/>
    </source>
</evidence>
<evidence type="ECO:0000256" key="2">
    <source>
        <dbReference type="ARBA" id="ARBA00023004"/>
    </source>
</evidence>
<reference evidence="7" key="1">
    <citation type="submission" date="2017-04" db="EMBL/GenBank/DDBJ databases">
        <title>Function of individual gut microbiota members based on whole genome sequencing of pure cultures obtained from chicken caecum.</title>
        <authorList>
            <person name="Medvecky M."/>
            <person name="Cejkova D."/>
            <person name="Polansky O."/>
            <person name="Karasova D."/>
            <person name="Kubasova T."/>
            <person name="Cizek A."/>
            <person name="Rychlik I."/>
        </authorList>
    </citation>
    <scope>NUCLEOTIDE SEQUENCE [LARGE SCALE GENOMIC DNA]</scope>
    <source>
        <strain evidence="7">An43</strain>
    </source>
</reference>
<dbReference type="SUPFAM" id="SSF52402">
    <property type="entry name" value="Adenine nucleotide alpha hydrolases-like"/>
    <property type="match status" value="1"/>
</dbReference>
<dbReference type="GO" id="GO:0051536">
    <property type="term" value="F:iron-sulfur cluster binding"/>
    <property type="evidence" value="ECO:0007669"/>
    <property type="project" value="UniProtKB-KW"/>
</dbReference>
<protein>
    <recommendedName>
        <fullName evidence="5">4Fe-4S ferredoxin-type domain-containing protein</fullName>
    </recommendedName>
</protein>
<evidence type="ECO:0000256" key="1">
    <source>
        <dbReference type="ARBA" id="ARBA00022723"/>
    </source>
</evidence>
<dbReference type="Gene3D" id="3.40.50.620">
    <property type="entry name" value="HUPs"/>
    <property type="match status" value="1"/>
</dbReference>
<feature type="domain" description="4Fe-4S ferredoxin-type" evidence="5">
    <location>
        <begin position="511"/>
        <end position="541"/>
    </location>
</feature>
<keyword evidence="3" id="KW-0411">Iron-sulfur</keyword>